<evidence type="ECO:0000313" key="1">
    <source>
        <dbReference type="EMBL" id="MBB3942086.1"/>
    </source>
</evidence>
<dbReference type="PANTHER" id="PTHR41368">
    <property type="entry name" value="PROTEIN YGHO"/>
    <property type="match status" value="1"/>
</dbReference>
<dbReference type="SUPFAM" id="SSF55729">
    <property type="entry name" value="Acyl-CoA N-acyltransferases (Nat)"/>
    <property type="match status" value="1"/>
</dbReference>
<proteinExistence type="predicted"/>
<protein>
    <recommendedName>
        <fullName evidence="3">N-acetyltransferase</fullName>
    </recommendedName>
</protein>
<keyword evidence="2" id="KW-1185">Reference proteome</keyword>
<dbReference type="InterPro" id="IPR016181">
    <property type="entry name" value="Acyl_CoA_acyltransferase"/>
</dbReference>
<reference evidence="1 2" key="1">
    <citation type="submission" date="2020-08" db="EMBL/GenBank/DDBJ databases">
        <title>Genomic Encyclopedia of Type Strains, Phase IV (KMG-IV): sequencing the most valuable type-strain genomes for metagenomic binning, comparative biology and taxonomic classification.</title>
        <authorList>
            <person name="Goeker M."/>
        </authorList>
    </citation>
    <scope>NUCLEOTIDE SEQUENCE [LARGE SCALE GENOMIC DNA]</scope>
    <source>
        <strain evidence="1 2">DSM 29050</strain>
    </source>
</reference>
<dbReference type="EMBL" id="JACIEA010000001">
    <property type="protein sequence ID" value="MBB3942086.1"/>
    <property type="molecule type" value="Genomic_DNA"/>
</dbReference>
<sequence>MTDIIIRPVVTKADKRAFIDLPFRLYANDPNWVPPLKSDVMATITPGKNPWFEHGEAQLFLAEKDGKVVGRISAHLDFLALKQPPEQGMGPGVGNWGFFEAEDEATGKLLIATAEDWLRSKNMVRSLGPLSLSIWEEPGVLIDGHDHPSTVLMGYHNAAYGGWIEAAGYAGVKDLYTYQIPIDVPFPPLVERIVASGERNERIVIRKVNKDNFDAEAALILSILNDAWSGNWGFVPITDAEVAHTGKQLKPIVFNDLIRIAEVDGEPVAFMMTWPDINEKIGQFGGSLFPFNWAKLLWWLRAPKVSTMRVPLMGVMKKLQSTRMASQLAFMMVSLIRDASTSQYGASRGEFGWVLDDNGPMRSVGEAINGKINKVYRIYEKQL</sequence>
<evidence type="ECO:0000313" key="2">
    <source>
        <dbReference type="Proteomes" id="UP000581447"/>
    </source>
</evidence>
<dbReference type="InterPro" id="IPR039968">
    <property type="entry name" value="BcerS-like"/>
</dbReference>
<name>A0A840AYN1_9SPHN</name>
<organism evidence="1 2">
    <name type="scientific">Sphingorhabdus rigui</name>
    <dbReference type="NCBI Taxonomy" id="1282858"/>
    <lineage>
        <taxon>Bacteria</taxon>
        <taxon>Pseudomonadati</taxon>
        <taxon>Pseudomonadota</taxon>
        <taxon>Alphaproteobacteria</taxon>
        <taxon>Sphingomonadales</taxon>
        <taxon>Sphingomonadaceae</taxon>
        <taxon>Sphingorhabdus</taxon>
    </lineage>
</organism>
<dbReference type="Proteomes" id="UP000581447">
    <property type="component" value="Unassembled WGS sequence"/>
</dbReference>
<dbReference type="RefSeq" id="WP_183939394.1">
    <property type="nucleotide sequence ID" value="NZ_BAABBG010000001.1"/>
</dbReference>
<dbReference type="PANTHER" id="PTHR41368:SF1">
    <property type="entry name" value="PROTEIN YGHO"/>
    <property type="match status" value="1"/>
</dbReference>
<accession>A0A840AYN1</accession>
<evidence type="ECO:0008006" key="3">
    <source>
        <dbReference type="Google" id="ProtNLM"/>
    </source>
</evidence>
<dbReference type="Gene3D" id="3.40.630.30">
    <property type="match status" value="1"/>
</dbReference>
<gene>
    <name evidence="1" type="ORF">GGR91_000308</name>
</gene>
<comment type="caution">
    <text evidence="1">The sequence shown here is derived from an EMBL/GenBank/DDBJ whole genome shotgun (WGS) entry which is preliminary data.</text>
</comment>
<dbReference type="AlphaFoldDB" id="A0A840AYN1"/>